<keyword evidence="2" id="KW-0238">DNA-binding</keyword>
<sequence length="247" mass="27533">MPQIPKIDNEELSDKARKVMIAMLRDGAFEKTGRLPSEELLAQKLGVSRSVVRDVLAALEGQGFITRRRGIGTIINNHVLQVASRLDLEKEFLEEIADVGYIPKIAYVKPSMSKAGPIAAKHLGVNEGDGLIVVERLILADQKPAILCVDHIPQKLVMDPTYQTSDLEPPIFQFLERFCHCSVEMDLTKIEPCLADQNLAAALGVPEGSPILYLDEVGYDIQQRPVLWSKEYYAPGILEFTVLRRKV</sequence>
<keyword evidence="6" id="KW-1185">Reference proteome</keyword>
<dbReference type="eggNOG" id="COG2188">
    <property type="taxonomic scope" value="Bacteria"/>
</dbReference>
<dbReference type="PRINTS" id="PR00035">
    <property type="entry name" value="HTHGNTR"/>
</dbReference>
<dbReference type="InterPro" id="IPR050679">
    <property type="entry name" value="Bact_HTH_transcr_reg"/>
</dbReference>
<dbReference type="SMART" id="SM00866">
    <property type="entry name" value="UTRA"/>
    <property type="match status" value="1"/>
</dbReference>
<dbReference type="AlphaFoldDB" id="H5XXD9"/>
<dbReference type="InterPro" id="IPR000524">
    <property type="entry name" value="Tscrpt_reg_HTH_GntR"/>
</dbReference>
<dbReference type="Pfam" id="PF00392">
    <property type="entry name" value="GntR"/>
    <property type="match status" value="1"/>
</dbReference>
<dbReference type="CDD" id="cd07377">
    <property type="entry name" value="WHTH_GntR"/>
    <property type="match status" value="1"/>
</dbReference>
<dbReference type="Proteomes" id="UP000005104">
    <property type="component" value="Chromosome"/>
</dbReference>
<accession>H5XXD9</accession>
<dbReference type="PANTHER" id="PTHR44846">
    <property type="entry name" value="MANNOSYL-D-GLYCERATE TRANSPORT/METABOLISM SYSTEM REPRESSOR MNGR-RELATED"/>
    <property type="match status" value="1"/>
</dbReference>
<dbReference type="InterPro" id="IPR028978">
    <property type="entry name" value="Chorismate_lyase_/UTRA_dom_sf"/>
</dbReference>
<organism evidence="5 6">
    <name type="scientific">Desulfosporosinus youngiae DSM 17734</name>
    <dbReference type="NCBI Taxonomy" id="768710"/>
    <lineage>
        <taxon>Bacteria</taxon>
        <taxon>Bacillati</taxon>
        <taxon>Bacillota</taxon>
        <taxon>Clostridia</taxon>
        <taxon>Eubacteriales</taxon>
        <taxon>Desulfitobacteriaceae</taxon>
        <taxon>Desulfosporosinus</taxon>
    </lineage>
</organism>
<dbReference type="Gene3D" id="3.40.1410.10">
    <property type="entry name" value="Chorismate lyase-like"/>
    <property type="match status" value="1"/>
</dbReference>
<evidence type="ECO:0000256" key="1">
    <source>
        <dbReference type="ARBA" id="ARBA00023015"/>
    </source>
</evidence>
<evidence type="ECO:0000313" key="6">
    <source>
        <dbReference type="Proteomes" id="UP000005104"/>
    </source>
</evidence>
<dbReference type="RefSeq" id="WP_007785924.1">
    <property type="nucleotide sequence ID" value="NZ_CM001441.1"/>
</dbReference>
<dbReference type="GO" id="GO:0003700">
    <property type="term" value="F:DNA-binding transcription factor activity"/>
    <property type="evidence" value="ECO:0007669"/>
    <property type="project" value="InterPro"/>
</dbReference>
<dbReference type="Pfam" id="PF07702">
    <property type="entry name" value="UTRA"/>
    <property type="match status" value="1"/>
</dbReference>
<dbReference type="HOGENOM" id="CLU_063236_4_0_9"/>
<evidence type="ECO:0000256" key="3">
    <source>
        <dbReference type="ARBA" id="ARBA00023163"/>
    </source>
</evidence>
<dbReference type="InterPro" id="IPR011663">
    <property type="entry name" value="UTRA"/>
</dbReference>
<dbReference type="PROSITE" id="PS50949">
    <property type="entry name" value="HTH_GNTR"/>
    <property type="match status" value="1"/>
</dbReference>
<dbReference type="OrthoDB" id="457376at2"/>
<keyword evidence="1" id="KW-0805">Transcription regulation</keyword>
<dbReference type="SMART" id="SM00345">
    <property type="entry name" value="HTH_GNTR"/>
    <property type="match status" value="1"/>
</dbReference>
<dbReference type="GO" id="GO:0003677">
    <property type="term" value="F:DNA binding"/>
    <property type="evidence" value="ECO:0007669"/>
    <property type="project" value="UniProtKB-KW"/>
</dbReference>
<protein>
    <submittedName>
        <fullName evidence="5">Transcriptional regulator</fullName>
    </submittedName>
</protein>
<name>H5XXD9_9FIRM</name>
<dbReference type="InterPro" id="IPR036390">
    <property type="entry name" value="WH_DNA-bd_sf"/>
</dbReference>
<keyword evidence="3" id="KW-0804">Transcription</keyword>
<dbReference type="InterPro" id="IPR036388">
    <property type="entry name" value="WH-like_DNA-bd_sf"/>
</dbReference>
<proteinExistence type="predicted"/>
<gene>
    <name evidence="5" type="ORF">DesyoDRAFT_4186</name>
</gene>
<feature type="domain" description="HTH gntR-type" evidence="4">
    <location>
        <begin position="10"/>
        <end position="78"/>
    </location>
</feature>
<evidence type="ECO:0000259" key="4">
    <source>
        <dbReference type="PROSITE" id="PS50949"/>
    </source>
</evidence>
<dbReference type="EMBL" id="CM001441">
    <property type="protein sequence ID" value="EHQ91145.1"/>
    <property type="molecule type" value="Genomic_DNA"/>
</dbReference>
<dbReference type="SUPFAM" id="SSF64288">
    <property type="entry name" value="Chorismate lyase-like"/>
    <property type="match status" value="1"/>
</dbReference>
<evidence type="ECO:0000313" key="5">
    <source>
        <dbReference type="EMBL" id="EHQ91145.1"/>
    </source>
</evidence>
<dbReference type="SUPFAM" id="SSF46785">
    <property type="entry name" value="Winged helix' DNA-binding domain"/>
    <property type="match status" value="1"/>
</dbReference>
<reference evidence="5 6" key="1">
    <citation type="submission" date="2011-11" db="EMBL/GenBank/DDBJ databases">
        <title>The Noncontiguous Finished genome of Desulfosporosinus youngiae DSM 17734.</title>
        <authorList>
            <consortium name="US DOE Joint Genome Institute (JGI-PGF)"/>
            <person name="Lucas S."/>
            <person name="Han J."/>
            <person name="Lapidus A."/>
            <person name="Cheng J.-F."/>
            <person name="Goodwin L."/>
            <person name="Pitluck S."/>
            <person name="Peters L."/>
            <person name="Ovchinnikova G."/>
            <person name="Lu M."/>
            <person name="Land M.L."/>
            <person name="Hauser L."/>
            <person name="Pester M."/>
            <person name="Spring S."/>
            <person name="Ollivier B."/>
            <person name="Rattei T."/>
            <person name="Klenk H.-P."/>
            <person name="Wagner M."/>
            <person name="Loy A."/>
            <person name="Woyke T.J."/>
        </authorList>
    </citation>
    <scope>NUCLEOTIDE SEQUENCE [LARGE SCALE GENOMIC DNA]</scope>
    <source>
        <strain evidence="5 6">DSM 17734</strain>
    </source>
</reference>
<dbReference type="GO" id="GO:0045892">
    <property type="term" value="P:negative regulation of DNA-templated transcription"/>
    <property type="evidence" value="ECO:0007669"/>
    <property type="project" value="TreeGrafter"/>
</dbReference>
<dbReference type="STRING" id="768710.DesyoDRAFT_4186"/>
<dbReference type="Gene3D" id="1.10.10.10">
    <property type="entry name" value="Winged helix-like DNA-binding domain superfamily/Winged helix DNA-binding domain"/>
    <property type="match status" value="1"/>
</dbReference>
<dbReference type="PANTHER" id="PTHR44846:SF1">
    <property type="entry name" value="MANNOSYL-D-GLYCERATE TRANSPORT_METABOLISM SYSTEM REPRESSOR MNGR-RELATED"/>
    <property type="match status" value="1"/>
</dbReference>
<evidence type="ECO:0000256" key="2">
    <source>
        <dbReference type="ARBA" id="ARBA00023125"/>
    </source>
</evidence>